<dbReference type="CDD" id="cd06171">
    <property type="entry name" value="Sigma70_r4"/>
    <property type="match status" value="1"/>
</dbReference>
<dbReference type="InterPro" id="IPR013324">
    <property type="entry name" value="RNA_pol_sigma_r3/r4-like"/>
</dbReference>
<dbReference type="Pfam" id="PF08281">
    <property type="entry name" value="Sigma70_r4_2"/>
    <property type="match status" value="1"/>
</dbReference>
<dbReference type="EMBL" id="JAJEKE010000001">
    <property type="protein sequence ID" value="MCQ1528160.1"/>
    <property type="molecule type" value="Genomic_DNA"/>
</dbReference>
<accession>A0ABT1NA78</accession>
<feature type="domain" description="RNA polymerase sigma-70 region 2" evidence="5">
    <location>
        <begin position="26"/>
        <end position="87"/>
    </location>
</feature>
<dbReference type="InterPro" id="IPR013249">
    <property type="entry name" value="RNA_pol_sigma70_r4_t2"/>
</dbReference>
<reference evidence="7 8" key="1">
    <citation type="submission" date="2021-10" db="EMBL/GenBank/DDBJ databases">
        <title>Lutispora strain m25 sp. nov., a thermophilic, non-spore-forming bacterium isolated from a lab-scale methanogenic bioreactor digesting anaerobic sludge.</title>
        <authorList>
            <person name="El Houari A."/>
            <person name="Mcdonald J."/>
        </authorList>
    </citation>
    <scope>NUCLEOTIDE SEQUENCE [LARGE SCALE GENOMIC DNA]</scope>
    <source>
        <strain evidence="8">m25</strain>
    </source>
</reference>
<gene>
    <name evidence="7" type="ORF">LJD61_01155</name>
</gene>
<dbReference type="SUPFAM" id="SSF88659">
    <property type="entry name" value="Sigma3 and sigma4 domains of RNA polymerase sigma factors"/>
    <property type="match status" value="1"/>
</dbReference>
<dbReference type="Proteomes" id="UP001651880">
    <property type="component" value="Unassembled WGS sequence"/>
</dbReference>
<comment type="caution">
    <text evidence="7">The sequence shown here is derived from an EMBL/GenBank/DDBJ whole genome shotgun (WGS) entry which is preliminary data.</text>
</comment>
<dbReference type="InterPro" id="IPR014284">
    <property type="entry name" value="RNA_pol_sigma-70_dom"/>
</dbReference>
<dbReference type="PANTHER" id="PTHR43133:SF51">
    <property type="entry name" value="RNA POLYMERASE SIGMA FACTOR"/>
    <property type="match status" value="1"/>
</dbReference>
<dbReference type="InterPro" id="IPR036388">
    <property type="entry name" value="WH-like_DNA-bd_sf"/>
</dbReference>
<sequence length="189" mass="22432">MNDQISKELLLSCKKRDKQAFSELCKSYERYLFTLCFRYAGNEHDALDLVQEIYIKIFRFIDKYNIDKPFHPWIRKVAVNTCLNFTREIKSNVISLNAVADNNVPLEEILPSCEDLEYKIEEIELKMTIEKLLKELTPRQRMVISLRYYEDLTYKDIALALDQPIGTVKTDLYRARNALKEYLSREMEV</sequence>
<dbReference type="InterPro" id="IPR007627">
    <property type="entry name" value="RNA_pol_sigma70_r2"/>
</dbReference>
<evidence type="ECO:0000259" key="5">
    <source>
        <dbReference type="Pfam" id="PF04542"/>
    </source>
</evidence>
<name>A0ABT1NA78_9FIRM</name>
<dbReference type="SUPFAM" id="SSF88946">
    <property type="entry name" value="Sigma2 domain of RNA polymerase sigma factors"/>
    <property type="match status" value="1"/>
</dbReference>
<keyword evidence="8" id="KW-1185">Reference proteome</keyword>
<keyword evidence="3" id="KW-0731">Sigma factor</keyword>
<dbReference type="Pfam" id="PF04542">
    <property type="entry name" value="Sigma70_r2"/>
    <property type="match status" value="1"/>
</dbReference>
<dbReference type="RefSeq" id="WP_255225658.1">
    <property type="nucleotide sequence ID" value="NZ_JAJEKE010000001.1"/>
</dbReference>
<evidence type="ECO:0000256" key="2">
    <source>
        <dbReference type="ARBA" id="ARBA00023015"/>
    </source>
</evidence>
<evidence type="ECO:0000256" key="3">
    <source>
        <dbReference type="ARBA" id="ARBA00023082"/>
    </source>
</evidence>
<evidence type="ECO:0000313" key="8">
    <source>
        <dbReference type="Proteomes" id="UP001651880"/>
    </source>
</evidence>
<protein>
    <submittedName>
        <fullName evidence="7">RNA polymerase sigma factor</fullName>
    </submittedName>
</protein>
<keyword evidence="4" id="KW-0804">Transcription</keyword>
<dbReference type="Gene3D" id="1.10.10.10">
    <property type="entry name" value="Winged helix-like DNA-binding domain superfamily/Winged helix DNA-binding domain"/>
    <property type="match status" value="1"/>
</dbReference>
<dbReference type="InterPro" id="IPR013325">
    <property type="entry name" value="RNA_pol_sigma_r2"/>
</dbReference>
<dbReference type="InterPro" id="IPR039425">
    <property type="entry name" value="RNA_pol_sigma-70-like"/>
</dbReference>
<dbReference type="NCBIfam" id="TIGR02937">
    <property type="entry name" value="sigma70-ECF"/>
    <property type="match status" value="1"/>
</dbReference>
<evidence type="ECO:0000256" key="4">
    <source>
        <dbReference type="ARBA" id="ARBA00023163"/>
    </source>
</evidence>
<feature type="domain" description="RNA polymerase sigma factor 70 region 4 type 2" evidence="6">
    <location>
        <begin position="128"/>
        <end position="179"/>
    </location>
</feature>
<organism evidence="7 8">
    <name type="scientific">Lutispora saccharofermentans</name>
    <dbReference type="NCBI Taxonomy" id="3024236"/>
    <lineage>
        <taxon>Bacteria</taxon>
        <taxon>Bacillati</taxon>
        <taxon>Bacillota</taxon>
        <taxon>Clostridia</taxon>
        <taxon>Lutisporales</taxon>
        <taxon>Lutisporaceae</taxon>
        <taxon>Lutispora</taxon>
    </lineage>
</organism>
<evidence type="ECO:0000313" key="7">
    <source>
        <dbReference type="EMBL" id="MCQ1528160.1"/>
    </source>
</evidence>
<comment type="similarity">
    <text evidence="1">Belongs to the sigma-70 factor family. ECF subfamily.</text>
</comment>
<dbReference type="Gene3D" id="1.10.1740.10">
    <property type="match status" value="1"/>
</dbReference>
<evidence type="ECO:0000256" key="1">
    <source>
        <dbReference type="ARBA" id="ARBA00010641"/>
    </source>
</evidence>
<dbReference type="PANTHER" id="PTHR43133">
    <property type="entry name" value="RNA POLYMERASE ECF-TYPE SIGMA FACTO"/>
    <property type="match status" value="1"/>
</dbReference>
<proteinExistence type="inferred from homology"/>
<keyword evidence="2" id="KW-0805">Transcription regulation</keyword>
<evidence type="ECO:0000259" key="6">
    <source>
        <dbReference type="Pfam" id="PF08281"/>
    </source>
</evidence>